<dbReference type="InterPro" id="IPR009057">
    <property type="entry name" value="Homeodomain-like_sf"/>
</dbReference>
<dbReference type="PROSITE" id="PS50977">
    <property type="entry name" value="HTH_TETR_2"/>
    <property type="match status" value="1"/>
</dbReference>
<evidence type="ECO:0000313" key="7">
    <source>
        <dbReference type="Proteomes" id="UP000053060"/>
    </source>
</evidence>
<feature type="domain" description="HTH tetR-type" evidence="5">
    <location>
        <begin position="12"/>
        <end position="73"/>
    </location>
</feature>
<evidence type="ECO:0000259" key="5">
    <source>
        <dbReference type="PROSITE" id="PS50977"/>
    </source>
</evidence>
<sequence>MTTIRGRYSSGEQTRIRLVEAAERLFARRGYDGVTLADIRKAAGQHNSSVVGYYFGTKEGLLEAVFSHRLPALNSQREALLAEMLRTRESLSVRDLLWVIIRPLAGTLGRNNHYVAFLDRLSNHDRFAECFRVTGPTGTESGRRSDTALRTLLGPLPDDIAGQRLRLVYSGTVGALARCHRAGESPTTAELAALVDAWEALLLAPVSAETAHARGDVQEGFPPDR</sequence>
<dbReference type="EMBL" id="AZXY01000001">
    <property type="protein sequence ID" value="KSZ60564.1"/>
    <property type="molecule type" value="Genomic_DNA"/>
</dbReference>
<dbReference type="Gene3D" id="1.10.357.10">
    <property type="entry name" value="Tetracycline Repressor, domain 2"/>
    <property type="match status" value="1"/>
</dbReference>
<comment type="caution">
    <text evidence="6">The sequence shown here is derived from an EMBL/GenBank/DDBJ whole genome shotgun (WGS) entry which is preliminary data.</text>
</comment>
<keyword evidence="3" id="KW-0804">Transcription</keyword>
<dbReference type="InterPro" id="IPR050109">
    <property type="entry name" value="HTH-type_TetR-like_transc_reg"/>
</dbReference>
<keyword evidence="2 4" id="KW-0238">DNA-binding</keyword>
<name>A0A0V9URD0_9NOCA</name>
<dbReference type="PANTHER" id="PTHR30055:SF234">
    <property type="entry name" value="HTH-TYPE TRANSCRIPTIONAL REGULATOR BETI"/>
    <property type="match status" value="1"/>
</dbReference>
<dbReference type="GO" id="GO:0003700">
    <property type="term" value="F:DNA-binding transcription factor activity"/>
    <property type="evidence" value="ECO:0007669"/>
    <property type="project" value="TreeGrafter"/>
</dbReference>
<dbReference type="Pfam" id="PF00440">
    <property type="entry name" value="TetR_N"/>
    <property type="match status" value="1"/>
</dbReference>
<dbReference type="InterPro" id="IPR001647">
    <property type="entry name" value="HTH_TetR"/>
</dbReference>
<accession>A0A0V9URD0</accession>
<evidence type="ECO:0000256" key="3">
    <source>
        <dbReference type="ARBA" id="ARBA00023163"/>
    </source>
</evidence>
<evidence type="ECO:0000256" key="4">
    <source>
        <dbReference type="PROSITE-ProRule" id="PRU00335"/>
    </source>
</evidence>
<dbReference type="PATRIC" id="fig|1441730.3.peg.814"/>
<gene>
    <name evidence="6" type="ORF">Z045_03865</name>
</gene>
<dbReference type="SUPFAM" id="SSF46689">
    <property type="entry name" value="Homeodomain-like"/>
    <property type="match status" value="1"/>
</dbReference>
<evidence type="ECO:0000256" key="1">
    <source>
        <dbReference type="ARBA" id="ARBA00023015"/>
    </source>
</evidence>
<dbReference type="AlphaFoldDB" id="A0A0V9URD0"/>
<comment type="caution">
    <text evidence="4">Lacks conserved residue(s) required for the propagation of feature annotation.</text>
</comment>
<protein>
    <submittedName>
        <fullName evidence="6">TetR family transcriptional regulator</fullName>
    </submittedName>
</protein>
<dbReference type="PANTHER" id="PTHR30055">
    <property type="entry name" value="HTH-TYPE TRANSCRIPTIONAL REGULATOR RUTR"/>
    <property type="match status" value="1"/>
</dbReference>
<dbReference type="GO" id="GO:0000976">
    <property type="term" value="F:transcription cis-regulatory region binding"/>
    <property type="evidence" value="ECO:0007669"/>
    <property type="project" value="TreeGrafter"/>
</dbReference>
<evidence type="ECO:0000256" key="2">
    <source>
        <dbReference type="ARBA" id="ARBA00023125"/>
    </source>
</evidence>
<dbReference type="RefSeq" id="WP_060650667.1">
    <property type="nucleotide sequence ID" value="NZ_AZXY01000001.1"/>
</dbReference>
<proteinExistence type="predicted"/>
<keyword evidence="1" id="KW-0805">Transcription regulation</keyword>
<organism evidence="6 7">
    <name type="scientific">Rhodococcus pyridinivorans KG-16</name>
    <dbReference type="NCBI Taxonomy" id="1441730"/>
    <lineage>
        <taxon>Bacteria</taxon>
        <taxon>Bacillati</taxon>
        <taxon>Actinomycetota</taxon>
        <taxon>Actinomycetes</taxon>
        <taxon>Mycobacteriales</taxon>
        <taxon>Nocardiaceae</taxon>
        <taxon>Rhodococcus</taxon>
    </lineage>
</organism>
<reference evidence="6 7" key="2">
    <citation type="journal article" date="2016" name="Genome Announc.">
        <title>Draft Genome Sequence of a Versatile Hydrocarbon-Degrading Bacterium, Rhodococcus pyridinivorans Strain KG-16, Collected from Oil Fields in India.</title>
        <authorList>
            <person name="Aggarwal R.K."/>
            <person name="Dawar C."/>
            <person name="Phanindranath R."/>
            <person name="Mutnuri L."/>
            <person name="Dayal A.M."/>
        </authorList>
    </citation>
    <scope>NUCLEOTIDE SEQUENCE [LARGE SCALE GENOMIC DNA]</scope>
    <source>
        <strain evidence="6 7">KG-16</strain>
    </source>
</reference>
<dbReference type="Proteomes" id="UP000053060">
    <property type="component" value="Unassembled WGS sequence"/>
</dbReference>
<evidence type="ECO:0000313" key="6">
    <source>
        <dbReference type="EMBL" id="KSZ60564.1"/>
    </source>
</evidence>
<reference evidence="7" key="1">
    <citation type="submission" date="2015-01" db="EMBL/GenBank/DDBJ databases">
        <title>Draft genome sequence of Rhodococcus pyridinivorans strain KG-16, a hydrocarbon-degrading bacterium.</title>
        <authorList>
            <person name="Aggarwal R.K."/>
            <person name="Dawar C."/>
        </authorList>
    </citation>
    <scope>NUCLEOTIDE SEQUENCE [LARGE SCALE GENOMIC DNA]</scope>
    <source>
        <strain evidence="7">KG-16</strain>
    </source>
</reference>